<accession>A0ABS0QGZ2</accession>
<evidence type="ECO:0000313" key="5">
    <source>
        <dbReference type="EMBL" id="MBH8588482.1"/>
    </source>
</evidence>
<gene>
    <name evidence="5" type="primary">lepB</name>
    <name evidence="5" type="ORF">I8U22_06560</name>
</gene>
<dbReference type="Gene3D" id="2.10.109.10">
    <property type="entry name" value="Umud Fragment, subunit A"/>
    <property type="match status" value="1"/>
</dbReference>
<dbReference type="Proteomes" id="UP000641910">
    <property type="component" value="Unassembled WGS sequence"/>
</dbReference>
<comment type="similarity">
    <text evidence="2 3">Belongs to the peptidase S26 family.</text>
</comment>
<dbReference type="PANTHER" id="PTHR43390:SF1">
    <property type="entry name" value="CHLOROPLAST PROCESSING PEPTIDASE"/>
    <property type="match status" value="1"/>
</dbReference>
<dbReference type="CDD" id="cd06530">
    <property type="entry name" value="S26_SPase_I"/>
    <property type="match status" value="1"/>
</dbReference>
<dbReference type="PRINTS" id="PR00727">
    <property type="entry name" value="LEADERPTASE"/>
</dbReference>
<feature type="transmembrane region" description="Helical" evidence="3">
    <location>
        <begin position="12"/>
        <end position="32"/>
    </location>
</feature>
<evidence type="ECO:0000256" key="2">
    <source>
        <dbReference type="ARBA" id="ARBA00009370"/>
    </source>
</evidence>
<proteinExistence type="inferred from homology"/>
<keyword evidence="3 5" id="KW-0378">Hydrolase</keyword>
<dbReference type="RefSeq" id="WP_049720379.1">
    <property type="nucleotide sequence ID" value="NZ_CP036487.1"/>
</dbReference>
<keyword evidence="3" id="KW-1133">Transmembrane helix</keyword>
<dbReference type="SUPFAM" id="SSF51306">
    <property type="entry name" value="LexA/Signal peptidase"/>
    <property type="match status" value="1"/>
</dbReference>
<feature type="domain" description="Peptidase S26" evidence="4">
    <location>
        <begin position="10"/>
        <end position="153"/>
    </location>
</feature>
<comment type="caution">
    <text evidence="5">The sequence shown here is derived from an EMBL/GenBank/DDBJ whole genome shotgun (WGS) entry which is preliminary data.</text>
</comment>
<dbReference type="EC" id="3.4.21.89" evidence="3"/>
<dbReference type="InterPro" id="IPR036286">
    <property type="entry name" value="LexA/Signal_pep-like_sf"/>
</dbReference>
<evidence type="ECO:0000256" key="3">
    <source>
        <dbReference type="RuleBase" id="RU362042"/>
    </source>
</evidence>
<evidence type="ECO:0000259" key="4">
    <source>
        <dbReference type="Pfam" id="PF10502"/>
    </source>
</evidence>
<comment type="subcellular location">
    <subcellularLocation>
        <location evidence="1">Cell membrane</location>
        <topology evidence="1">Single-pass type II membrane protein</topology>
    </subcellularLocation>
    <subcellularLocation>
        <location evidence="3">Membrane</location>
        <topology evidence="3">Single-pass type II membrane protein</topology>
    </subcellularLocation>
</comment>
<keyword evidence="6" id="KW-1185">Reference proteome</keyword>
<keyword evidence="3" id="KW-0812">Transmembrane</keyword>
<protein>
    <recommendedName>
        <fullName evidence="3">Signal peptidase I</fullName>
        <ecNumber evidence="3">3.4.21.89</ecNumber>
    </recommendedName>
</protein>
<keyword evidence="3" id="KW-0472">Membrane</keyword>
<dbReference type="InterPro" id="IPR019533">
    <property type="entry name" value="Peptidase_S26"/>
</dbReference>
<name>A0ABS0QGZ2_THEVU</name>
<keyword evidence="3" id="KW-0645">Protease</keyword>
<sequence length="155" mass="17666">MAWLKTRKGIIVILAVLLLIIFIIWNTFFGFYQGTGKSMEPAMAEGEVYIVKKNPDYIQRGDIIVFKAPGLNQIHTKRVVAFGNEMVEIKEGQLYINGEKFEEPYLLHKNKSDHFKPVHVPTGQYFVLGDVRSASQDSRYYGAIKKDDIIGVVIQ</sequence>
<dbReference type="Pfam" id="PF10502">
    <property type="entry name" value="Peptidase_S26"/>
    <property type="match status" value="1"/>
</dbReference>
<dbReference type="NCBIfam" id="TIGR02227">
    <property type="entry name" value="sigpep_I_bact"/>
    <property type="match status" value="1"/>
</dbReference>
<comment type="catalytic activity">
    <reaction evidence="3">
        <text>Cleavage of hydrophobic, N-terminal signal or leader sequences from secreted and periplasmic proteins.</text>
        <dbReference type="EC" id="3.4.21.89"/>
    </reaction>
</comment>
<dbReference type="PANTHER" id="PTHR43390">
    <property type="entry name" value="SIGNAL PEPTIDASE I"/>
    <property type="match status" value="1"/>
</dbReference>
<dbReference type="EMBL" id="JAECVU010000003">
    <property type="protein sequence ID" value="MBH8588482.1"/>
    <property type="molecule type" value="Genomic_DNA"/>
</dbReference>
<dbReference type="InterPro" id="IPR000223">
    <property type="entry name" value="Pept_S26A_signal_pept_1"/>
</dbReference>
<reference evidence="5 6" key="1">
    <citation type="submission" date="2020-12" db="EMBL/GenBank/DDBJ databases">
        <title>WGS of Thermoactinomyces spp.</title>
        <authorList>
            <person name="Cheng K."/>
        </authorList>
    </citation>
    <scope>NUCLEOTIDE SEQUENCE [LARGE SCALE GENOMIC DNA]</scope>
    <source>
        <strain evidence="6">CICC 10650\ACCC 41061</strain>
    </source>
</reference>
<dbReference type="GO" id="GO:0009003">
    <property type="term" value="F:signal peptidase activity"/>
    <property type="evidence" value="ECO:0007669"/>
    <property type="project" value="UniProtKB-EC"/>
</dbReference>
<evidence type="ECO:0000256" key="1">
    <source>
        <dbReference type="ARBA" id="ARBA00004401"/>
    </source>
</evidence>
<evidence type="ECO:0000313" key="6">
    <source>
        <dbReference type="Proteomes" id="UP000641910"/>
    </source>
</evidence>
<organism evidence="5 6">
    <name type="scientific">Thermoactinomyces vulgaris</name>
    <dbReference type="NCBI Taxonomy" id="2026"/>
    <lineage>
        <taxon>Bacteria</taxon>
        <taxon>Bacillati</taxon>
        <taxon>Bacillota</taxon>
        <taxon>Bacilli</taxon>
        <taxon>Bacillales</taxon>
        <taxon>Thermoactinomycetaceae</taxon>
        <taxon>Thermoactinomyces</taxon>
    </lineage>
</organism>